<dbReference type="AlphaFoldDB" id="A0A556TJJ1"/>
<reference evidence="1 2" key="1">
    <citation type="journal article" date="2019" name="Genome Biol. Evol.">
        <title>Whole-Genome Sequencing of the Giant Devil Catfish, Bagarius yarrelli.</title>
        <authorList>
            <person name="Jiang W."/>
            <person name="Lv Y."/>
            <person name="Cheng L."/>
            <person name="Yang K."/>
            <person name="Chao B."/>
            <person name="Wang X."/>
            <person name="Li Y."/>
            <person name="Pan X."/>
            <person name="You X."/>
            <person name="Zhang Y."/>
            <person name="Yang J."/>
            <person name="Li J."/>
            <person name="Zhang X."/>
            <person name="Liu S."/>
            <person name="Sun C."/>
            <person name="Yang J."/>
            <person name="Shi Q."/>
        </authorList>
    </citation>
    <scope>NUCLEOTIDE SEQUENCE [LARGE SCALE GENOMIC DNA]</scope>
    <source>
        <strain evidence="1">JWS20170419001</strain>
        <tissue evidence="1">Muscle</tissue>
    </source>
</reference>
<keyword evidence="2" id="KW-1185">Reference proteome</keyword>
<evidence type="ECO:0000313" key="1">
    <source>
        <dbReference type="EMBL" id="TSK14903.1"/>
    </source>
</evidence>
<comment type="caution">
    <text evidence="1">The sequence shown here is derived from an EMBL/GenBank/DDBJ whole genome shotgun (WGS) entry which is preliminary data.</text>
</comment>
<dbReference type="EMBL" id="VCAZ01000002">
    <property type="protein sequence ID" value="TSK14903.1"/>
    <property type="molecule type" value="Genomic_DNA"/>
</dbReference>
<organism evidence="1 2">
    <name type="scientific">Bagarius yarrelli</name>
    <name type="common">Goonch</name>
    <name type="synonym">Bagrus yarrelli</name>
    <dbReference type="NCBI Taxonomy" id="175774"/>
    <lineage>
        <taxon>Eukaryota</taxon>
        <taxon>Metazoa</taxon>
        <taxon>Chordata</taxon>
        <taxon>Craniata</taxon>
        <taxon>Vertebrata</taxon>
        <taxon>Euteleostomi</taxon>
        <taxon>Actinopterygii</taxon>
        <taxon>Neopterygii</taxon>
        <taxon>Teleostei</taxon>
        <taxon>Ostariophysi</taxon>
        <taxon>Siluriformes</taxon>
        <taxon>Sisoridae</taxon>
        <taxon>Sisorinae</taxon>
        <taxon>Bagarius</taxon>
    </lineage>
</organism>
<name>A0A556TJJ1_BAGYA</name>
<accession>A0A556TJJ1</accession>
<gene>
    <name evidence="1" type="ORF">Baya_0886</name>
</gene>
<evidence type="ECO:0000313" key="2">
    <source>
        <dbReference type="Proteomes" id="UP000319801"/>
    </source>
</evidence>
<sequence length="105" mass="12034">MAICLFDGDEKKEEGEMMSRAVTKVYQTGPACLSFHMERWSRHALWLLLRSKQNKRLIESFRPVEANSLFHSPSQVMSKVEPAFAFSTCAKNEANPSQEQHGHNH</sequence>
<dbReference type="Proteomes" id="UP000319801">
    <property type="component" value="Unassembled WGS sequence"/>
</dbReference>
<proteinExistence type="predicted"/>
<protein>
    <submittedName>
        <fullName evidence="1">Uncharacterized protein</fullName>
    </submittedName>
</protein>